<accession>A0A3S9Z829</accession>
<dbReference type="OrthoDB" id="4828173at2"/>
<dbReference type="AlphaFoldDB" id="A0A3S9Z829"/>
<gene>
    <name evidence="3" type="ORF">DDJ31_33675</name>
    <name evidence="2" type="ORF">ELQ87_05680</name>
</gene>
<keyword evidence="5" id="KW-1185">Reference proteome</keyword>
<dbReference type="KEGG" id="sgd:ELQ87_05680"/>
<reference evidence="3 5" key="1">
    <citation type="submission" date="2018-04" db="EMBL/GenBank/DDBJ databases">
        <title>Complete genome sequences of Streptomyces griseoviridis K61 and characterization of antagonistic properties of biological control agents.</title>
        <authorList>
            <person name="Mariita R.M."/>
            <person name="Sello J.K."/>
        </authorList>
    </citation>
    <scope>NUCLEOTIDE SEQUENCE [LARGE SCALE GENOMIC DNA]</scope>
    <source>
        <strain evidence="3 5">K61</strain>
    </source>
</reference>
<sequence length="119" mass="12391">MGELLRFDLEDGGSVVARMDPFDGGVVDATGVSDVLARATGSFESALEGVRGAAAATLRRMSELPQRPDEITVEFGIQLDAEVGAVLARTGAQGHLQVQVTWRRSADPDAPSAGLAPDV</sequence>
<evidence type="ECO:0000313" key="4">
    <source>
        <dbReference type="Proteomes" id="UP000271291"/>
    </source>
</evidence>
<evidence type="ECO:0000313" key="2">
    <source>
        <dbReference type="EMBL" id="AZS83837.1"/>
    </source>
</evidence>
<dbReference type="EMBL" id="CP034687">
    <property type="protein sequence ID" value="AZS83837.1"/>
    <property type="molecule type" value="Genomic_DNA"/>
</dbReference>
<proteinExistence type="predicted"/>
<dbReference type="InterPro" id="IPR045794">
    <property type="entry name" value="Trypco1"/>
</dbReference>
<protein>
    <recommendedName>
        <fullName evidence="1">Trypsin-co-occurring domain-containing protein</fullName>
    </recommendedName>
</protein>
<dbReference type="Proteomes" id="UP000271291">
    <property type="component" value="Chromosome"/>
</dbReference>
<dbReference type="RefSeq" id="WP_127176746.1">
    <property type="nucleotide sequence ID" value="NZ_CP029078.1"/>
</dbReference>
<dbReference type="NCBIfam" id="NF041216">
    <property type="entry name" value="CU044_2847_fam"/>
    <property type="match status" value="1"/>
</dbReference>
<evidence type="ECO:0000313" key="3">
    <source>
        <dbReference type="EMBL" id="QCN89311.1"/>
    </source>
</evidence>
<feature type="domain" description="Trypsin-co-occurring" evidence="1">
    <location>
        <begin position="7"/>
        <end position="104"/>
    </location>
</feature>
<organism evidence="2 4">
    <name type="scientific">Streptomyces griseoviridis</name>
    <dbReference type="NCBI Taxonomy" id="45398"/>
    <lineage>
        <taxon>Bacteria</taxon>
        <taxon>Bacillati</taxon>
        <taxon>Actinomycetota</taxon>
        <taxon>Actinomycetes</taxon>
        <taxon>Kitasatosporales</taxon>
        <taxon>Streptomycetaceae</taxon>
        <taxon>Streptomyces</taxon>
    </lineage>
</organism>
<evidence type="ECO:0000259" key="1">
    <source>
        <dbReference type="Pfam" id="PF19493"/>
    </source>
</evidence>
<reference evidence="2 4" key="2">
    <citation type="submission" date="2018-12" db="EMBL/GenBank/DDBJ databases">
        <title>Streptomyces griseoviridis F1-27 complete genome.</title>
        <authorList>
            <person name="Mariita R.M."/>
            <person name="Sello J.K."/>
        </authorList>
    </citation>
    <scope>NUCLEOTIDE SEQUENCE [LARGE SCALE GENOMIC DNA]</scope>
    <source>
        <strain evidence="2 4">F1-27</strain>
    </source>
</reference>
<name>A0A3S9Z829_STRGD</name>
<dbReference type="EMBL" id="CP029078">
    <property type="protein sequence ID" value="QCN89311.1"/>
    <property type="molecule type" value="Genomic_DNA"/>
</dbReference>
<evidence type="ECO:0000313" key="5">
    <source>
        <dbReference type="Proteomes" id="UP000501753"/>
    </source>
</evidence>
<dbReference type="Proteomes" id="UP000501753">
    <property type="component" value="Chromosome"/>
</dbReference>
<dbReference type="Pfam" id="PF19493">
    <property type="entry name" value="Trypco1"/>
    <property type="match status" value="1"/>
</dbReference>